<dbReference type="PANTHER" id="PTHR43685:SF12">
    <property type="entry name" value="GLYCOSYL TRANSFERASE FAMILY 2"/>
    <property type="match status" value="1"/>
</dbReference>
<dbReference type="EC" id="2.4.-.-" evidence="4"/>
<dbReference type="InterPro" id="IPR027791">
    <property type="entry name" value="Galactosyl_T_C"/>
</dbReference>
<keyword evidence="5" id="KW-1185">Reference proteome</keyword>
<dbReference type="Gene3D" id="3.90.550.10">
    <property type="entry name" value="Spore Coat Polysaccharide Biosynthesis Protein SpsA, Chain A"/>
    <property type="match status" value="1"/>
</dbReference>
<name>A0ABY4YII7_9MICO</name>
<accession>A0ABY4YII7</accession>
<protein>
    <submittedName>
        <fullName evidence="4">Glycosyltransferase</fullName>
        <ecNumber evidence="4">2.4.-.-</ecNumber>
    </submittedName>
</protein>
<dbReference type="InterPro" id="IPR001173">
    <property type="entry name" value="Glyco_trans_2-like"/>
</dbReference>
<keyword evidence="1 4" id="KW-0808">Transferase</keyword>
<evidence type="ECO:0000313" key="5">
    <source>
        <dbReference type="Proteomes" id="UP001056535"/>
    </source>
</evidence>
<reference evidence="4" key="1">
    <citation type="submission" date="2022-06" db="EMBL/GenBank/DDBJ databases">
        <title>Ornithinimicrobium JY.X270.</title>
        <authorList>
            <person name="Huang Y."/>
        </authorList>
    </citation>
    <scope>NUCLEOTIDE SEQUENCE</scope>
    <source>
        <strain evidence="4">JY.X270</strain>
    </source>
</reference>
<feature type="domain" description="Galactosyltransferase C-terminal" evidence="3">
    <location>
        <begin position="159"/>
        <end position="211"/>
    </location>
</feature>
<dbReference type="GO" id="GO:0016757">
    <property type="term" value="F:glycosyltransferase activity"/>
    <property type="evidence" value="ECO:0007669"/>
    <property type="project" value="UniProtKB-KW"/>
</dbReference>
<dbReference type="Pfam" id="PF00535">
    <property type="entry name" value="Glycos_transf_2"/>
    <property type="match status" value="1"/>
</dbReference>
<dbReference type="RefSeq" id="WP_252621307.1">
    <property type="nucleotide sequence ID" value="NZ_CP099490.1"/>
</dbReference>
<dbReference type="InterPro" id="IPR050834">
    <property type="entry name" value="Glycosyltransf_2"/>
</dbReference>
<feature type="domain" description="Glycosyltransferase 2-like" evidence="2">
    <location>
        <begin position="15"/>
        <end position="117"/>
    </location>
</feature>
<evidence type="ECO:0000259" key="2">
    <source>
        <dbReference type="Pfam" id="PF00535"/>
    </source>
</evidence>
<dbReference type="InterPro" id="IPR029044">
    <property type="entry name" value="Nucleotide-diphossugar_trans"/>
</dbReference>
<dbReference type="SUPFAM" id="SSF53448">
    <property type="entry name" value="Nucleotide-diphospho-sugar transferases"/>
    <property type="match status" value="1"/>
</dbReference>
<gene>
    <name evidence="4" type="ORF">NF557_01335</name>
</gene>
<organism evidence="4 5">
    <name type="scientific">Ornithinimicrobium cryptoxanthini</name>
    <dbReference type="NCBI Taxonomy" id="2934161"/>
    <lineage>
        <taxon>Bacteria</taxon>
        <taxon>Bacillati</taxon>
        <taxon>Actinomycetota</taxon>
        <taxon>Actinomycetes</taxon>
        <taxon>Micrococcales</taxon>
        <taxon>Ornithinimicrobiaceae</taxon>
        <taxon>Ornithinimicrobium</taxon>
    </lineage>
</organism>
<evidence type="ECO:0000259" key="3">
    <source>
        <dbReference type="Pfam" id="PF02709"/>
    </source>
</evidence>
<sequence length="310" mass="33478">MVRQVEDEPIVPEVSVVLIVRNGAATIRRQLDALSIQDSAAPFEVVVVDNGSTDATAKIVGEWQDEIKALPIATSLVSAHDKAGIPYARNRGIQKARGRVIAFCDADDTVRPEWVRAFSGLAHGVAGGHVLASRPDGTPAHHTFPDGLTETGYLPHAGGCNMAMVREDVVSVGGFDESLPSYGCDDVDISWRMQEAGFPISYFPDAIVDYNLTPRSGAVRKTFQTGIARMAIALRYPKSTHGNPPKFADLTAHSVKEVVLLPGRLLRPRGVPRARVVRAAVTAAGRATGYWVYGFRDVPPHYGVAQRPSY</sequence>
<dbReference type="PANTHER" id="PTHR43685">
    <property type="entry name" value="GLYCOSYLTRANSFERASE"/>
    <property type="match status" value="1"/>
</dbReference>
<evidence type="ECO:0000256" key="1">
    <source>
        <dbReference type="ARBA" id="ARBA00022679"/>
    </source>
</evidence>
<keyword evidence="4" id="KW-0328">Glycosyltransferase</keyword>
<dbReference type="EMBL" id="CP099490">
    <property type="protein sequence ID" value="USQ76603.1"/>
    <property type="molecule type" value="Genomic_DNA"/>
</dbReference>
<proteinExistence type="predicted"/>
<dbReference type="Proteomes" id="UP001056535">
    <property type="component" value="Chromosome"/>
</dbReference>
<dbReference type="Pfam" id="PF02709">
    <property type="entry name" value="Glyco_transf_7C"/>
    <property type="match status" value="1"/>
</dbReference>
<evidence type="ECO:0000313" key="4">
    <source>
        <dbReference type="EMBL" id="USQ76603.1"/>
    </source>
</evidence>